<dbReference type="Proteomes" id="UP001596113">
    <property type="component" value="Unassembled WGS sequence"/>
</dbReference>
<proteinExistence type="predicted"/>
<evidence type="ECO:0000256" key="1">
    <source>
        <dbReference type="ARBA" id="ARBA00023235"/>
    </source>
</evidence>
<evidence type="ECO:0000256" key="2">
    <source>
        <dbReference type="NCBIfam" id="TIGR04378"/>
    </source>
</evidence>
<evidence type="ECO:0000313" key="3">
    <source>
        <dbReference type="EMBL" id="MFC5404095.1"/>
    </source>
</evidence>
<organism evidence="3 4">
    <name type="scientific">Cohnella soli</name>
    <dbReference type="NCBI Taxonomy" id="425005"/>
    <lineage>
        <taxon>Bacteria</taxon>
        <taxon>Bacillati</taxon>
        <taxon>Bacillota</taxon>
        <taxon>Bacilli</taxon>
        <taxon>Bacillales</taxon>
        <taxon>Paenibacillaceae</taxon>
        <taxon>Cohnella</taxon>
    </lineage>
</organism>
<sequence length="274" mass="30701">MAESLIVSPQRTTDTDAGRLVITPESAGWEYVGFERVLLKPGERLDRPTGDNEICLVLLAGKADVATEHATWPNIGSRMNVFEQTPPYSVYVPPQDEFGVTALTELQLAICSAPGKGSFPARVIAPEHVGVETRGTGSMERFIHNILPEQAEAESLLVVEVFTPGGHWSSYPPHKHDRDALPDESLLEETYYYQINPPHGFAVQRVYTDDESLNETLVVKHDQAVLVPRGYHPVSAPPGYDAYYLNVMAGPRRTWKFHVETQHEWLMPKPRRMD</sequence>
<gene>
    <name evidence="3" type="primary">iolB</name>
    <name evidence="3" type="ORF">ACFPOF_15230</name>
</gene>
<keyword evidence="4" id="KW-1185">Reference proteome</keyword>
<accession>A0ABW0HS88</accession>
<dbReference type="PIRSF" id="PIRSF036628">
    <property type="entry name" value="IolB"/>
    <property type="match status" value="1"/>
</dbReference>
<comment type="caution">
    <text evidence="3">The sequence shown here is derived from an EMBL/GenBank/DDBJ whole genome shotgun (WGS) entry which is preliminary data.</text>
</comment>
<dbReference type="PANTHER" id="PTHR39193:SF1">
    <property type="entry name" value="5-DEOXY-GLUCURONATE ISOMERASE"/>
    <property type="match status" value="1"/>
</dbReference>
<dbReference type="GO" id="GO:0102482">
    <property type="term" value="F:5-deoxy-D-glucuronate isomerase activity"/>
    <property type="evidence" value="ECO:0007669"/>
    <property type="project" value="UniProtKB-EC"/>
</dbReference>
<name>A0ABW0HS88_9BACL</name>
<evidence type="ECO:0000313" key="4">
    <source>
        <dbReference type="Proteomes" id="UP001596113"/>
    </source>
</evidence>
<dbReference type="Pfam" id="PF04962">
    <property type="entry name" value="KduI"/>
    <property type="match status" value="1"/>
</dbReference>
<dbReference type="InterPro" id="IPR014710">
    <property type="entry name" value="RmlC-like_jellyroll"/>
</dbReference>
<dbReference type="EC" id="5.3.1.30" evidence="2"/>
<keyword evidence="1 3" id="KW-0413">Isomerase</keyword>
<protein>
    <recommendedName>
        <fullName evidence="2">5-deoxy-glucuronate isomerase</fullName>
        <ecNumber evidence="2">5.3.1.30</ecNumber>
    </recommendedName>
</protein>
<dbReference type="Gene3D" id="2.60.120.10">
    <property type="entry name" value="Jelly Rolls"/>
    <property type="match status" value="2"/>
</dbReference>
<dbReference type="RefSeq" id="WP_378134065.1">
    <property type="nucleotide sequence ID" value="NZ_JBHSMI010000025.1"/>
</dbReference>
<reference evidence="4" key="1">
    <citation type="journal article" date="2019" name="Int. J. Syst. Evol. Microbiol.">
        <title>The Global Catalogue of Microorganisms (GCM) 10K type strain sequencing project: providing services to taxonomists for standard genome sequencing and annotation.</title>
        <authorList>
            <consortium name="The Broad Institute Genomics Platform"/>
            <consortium name="The Broad Institute Genome Sequencing Center for Infectious Disease"/>
            <person name="Wu L."/>
            <person name="Ma J."/>
        </authorList>
    </citation>
    <scope>NUCLEOTIDE SEQUENCE [LARGE SCALE GENOMIC DNA]</scope>
    <source>
        <strain evidence="4">CGMCC 1.18575</strain>
    </source>
</reference>
<dbReference type="SUPFAM" id="SSF51182">
    <property type="entry name" value="RmlC-like cupins"/>
    <property type="match status" value="1"/>
</dbReference>
<dbReference type="InterPro" id="IPR021120">
    <property type="entry name" value="KduI/IolB_isomerase"/>
</dbReference>
<dbReference type="PANTHER" id="PTHR39193">
    <property type="entry name" value="5-DEOXY-GLUCURONATE ISOMERASE"/>
    <property type="match status" value="1"/>
</dbReference>
<dbReference type="InterPro" id="IPR024203">
    <property type="entry name" value="Deoxy-glucuronate_isom_IolB"/>
</dbReference>
<dbReference type="NCBIfam" id="TIGR04378">
    <property type="entry name" value="myo_inos_iolB"/>
    <property type="match status" value="1"/>
</dbReference>
<dbReference type="EMBL" id="JBHSMI010000025">
    <property type="protein sequence ID" value="MFC5404095.1"/>
    <property type="molecule type" value="Genomic_DNA"/>
</dbReference>
<dbReference type="InterPro" id="IPR011051">
    <property type="entry name" value="RmlC_Cupin_sf"/>
</dbReference>